<evidence type="ECO:0000256" key="7">
    <source>
        <dbReference type="ARBA" id="ARBA00022679"/>
    </source>
</evidence>
<dbReference type="Pfam" id="PF14681">
    <property type="entry name" value="UPRTase"/>
    <property type="match status" value="1"/>
</dbReference>
<evidence type="ECO:0000256" key="9">
    <source>
        <dbReference type="ARBA" id="ARBA00023134"/>
    </source>
</evidence>
<dbReference type="AlphaFoldDB" id="A0AAE0HHG3"/>
<evidence type="ECO:0000256" key="1">
    <source>
        <dbReference type="ARBA" id="ARBA00001946"/>
    </source>
</evidence>
<dbReference type="SUPFAM" id="SSF53271">
    <property type="entry name" value="PRTase-like"/>
    <property type="match status" value="1"/>
</dbReference>
<dbReference type="PANTHER" id="PTHR32315:SF4">
    <property type="entry name" value="URACIL PHOSPHORIBOSYLTRANSFERASE, CHLOROPLASTIC"/>
    <property type="match status" value="1"/>
</dbReference>
<dbReference type="GO" id="GO:0005525">
    <property type="term" value="F:GTP binding"/>
    <property type="evidence" value="ECO:0007669"/>
    <property type="project" value="UniProtKB-KW"/>
</dbReference>
<comment type="pathway">
    <text evidence="2">Pyrimidine metabolism; UMP biosynthesis via salvage pathway; UMP from uracil: step 1/1.</text>
</comment>
<dbReference type="GO" id="GO:0004845">
    <property type="term" value="F:uracil phosphoribosyltransferase activity"/>
    <property type="evidence" value="ECO:0007669"/>
    <property type="project" value="UniProtKB-EC"/>
</dbReference>
<evidence type="ECO:0000256" key="6">
    <source>
        <dbReference type="ARBA" id="ARBA00022676"/>
    </source>
</evidence>
<dbReference type="EC" id="2.4.2.9" evidence="4"/>
<evidence type="ECO:0000256" key="8">
    <source>
        <dbReference type="ARBA" id="ARBA00022741"/>
    </source>
</evidence>
<proteinExistence type="inferred from homology"/>
<keyword evidence="7" id="KW-0808">Transferase</keyword>
<dbReference type="GeneID" id="87835433"/>
<evidence type="ECO:0000256" key="5">
    <source>
        <dbReference type="ARBA" id="ARBA00022533"/>
    </source>
</evidence>
<protein>
    <recommendedName>
        <fullName evidence="4">uracil phosphoribosyltransferase</fullName>
        <ecNumber evidence="4">2.4.2.9</ecNumber>
    </recommendedName>
</protein>
<keyword evidence="6 11" id="KW-0328">Glycosyltransferase</keyword>
<keyword evidence="8" id="KW-0547">Nucleotide-binding</keyword>
<evidence type="ECO:0000256" key="3">
    <source>
        <dbReference type="ARBA" id="ARBA00009516"/>
    </source>
</evidence>
<comment type="similarity">
    <text evidence="3">Belongs to the UPRTase family.</text>
</comment>
<keyword evidence="5" id="KW-0021">Allosteric enzyme</keyword>
<evidence type="ECO:0000256" key="4">
    <source>
        <dbReference type="ARBA" id="ARBA00011894"/>
    </source>
</evidence>
<dbReference type="InterPro" id="IPR050054">
    <property type="entry name" value="UPRTase/APRTase"/>
</dbReference>
<dbReference type="Gene3D" id="3.40.50.2020">
    <property type="match status" value="1"/>
</dbReference>
<dbReference type="Proteomes" id="UP001278766">
    <property type="component" value="Unassembled WGS sequence"/>
</dbReference>
<organism evidence="11 12">
    <name type="scientific">Chaetomium fimeti</name>
    <dbReference type="NCBI Taxonomy" id="1854472"/>
    <lineage>
        <taxon>Eukaryota</taxon>
        <taxon>Fungi</taxon>
        <taxon>Dikarya</taxon>
        <taxon>Ascomycota</taxon>
        <taxon>Pezizomycotina</taxon>
        <taxon>Sordariomycetes</taxon>
        <taxon>Sordariomycetidae</taxon>
        <taxon>Sordariales</taxon>
        <taxon>Chaetomiaceae</taxon>
        <taxon>Chaetomium</taxon>
    </lineage>
</organism>
<dbReference type="InterPro" id="IPR000836">
    <property type="entry name" value="PRTase_dom"/>
</dbReference>
<evidence type="ECO:0000256" key="2">
    <source>
        <dbReference type="ARBA" id="ARBA00005180"/>
    </source>
</evidence>
<feature type="domain" description="Phosphoribosyltransferase" evidence="10">
    <location>
        <begin position="10"/>
        <end position="241"/>
    </location>
</feature>
<dbReference type="EMBL" id="JAUEPN010000004">
    <property type="protein sequence ID" value="KAK3295761.1"/>
    <property type="molecule type" value="Genomic_DNA"/>
</dbReference>
<dbReference type="CDD" id="cd06223">
    <property type="entry name" value="PRTases_typeI"/>
    <property type="match status" value="1"/>
</dbReference>
<evidence type="ECO:0000313" key="12">
    <source>
        <dbReference type="Proteomes" id="UP001278766"/>
    </source>
</evidence>
<gene>
    <name evidence="11" type="ORF">B0H64DRAFT_153591</name>
</gene>
<name>A0AAE0HHG3_9PEZI</name>
<keyword evidence="12" id="KW-1185">Reference proteome</keyword>
<keyword evidence="9" id="KW-0342">GTP-binding</keyword>
<accession>A0AAE0HHG3</accession>
<comment type="cofactor">
    <cofactor evidence="1">
        <name>Mg(2+)</name>
        <dbReference type="ChEBI" id="CHEBI:18420"/>
    </cofactor>
</comment>
<reference evidence="11" key="1">
    <citation type="journal article" date="2023" name="Mol. Phylogenet. Evol.">
        <title>Genome-scale phylogeny and comparative genomics of the fungal order Sordariales.</title>
        <authorList>
            <person name="Hensen N."/>
            <person name="Bonometti L."/>
            <person name="Westerberg I."/>
            <person name="Brannstrom I.O."/>
            <person name="Guillou S."/>
            <person name="Cros-Aarteil S."/>
            <person name="Calhoun S."/>
            <person name="Haridas S."/>
            <person name="Kuo A."/>
            <person name="Mondo S."/>
            <person name="Pangilinan J."/>
            <person name="Riley R."/>
            <person name="LaButti K."/>
            <person name="Andreopoulos B."/>
            <person name="Lipzen A."/>
            <person name="Chen C."/>
            <person name="Yan M."/>
            <person name="Daum C."/>
            <person name="Ng V."/>
            <person name="Clum A."/>
            <person name="Steindorff A."/>
            <person name="Ohm R.A."/>
            <person name="Martin F."/>
            <person name="Silar P."/>
            <person name="Natvig D.O."/>
            <person name="Lalanne C."/>
            <person name="Gautier V."/>
            <person name="Ament-Velasquez S.L."/>
            <person name="Kruys A."/>
            <person name="Hutchinson M.I."/>
            <person name="Powell A.J."/>
            <person name="Barry K."/>
            <person name="Miller A.N."/>
            <person name="Grigoriev I.V."/>
            <person name="Debuchy R."/>
            <person name="Gladieux P."/>
            <person name="Hiltunen Thoren M."/>
            <person name="Johannesson H."/>
        </authorList>
    </citation>
    <scope>NUCLEOTIDE SEQUENCE</scope>
    <source>
        <strain evidence="11">CBS 168.71</strain>
    </source>
</reference>
<comment type="caution">
    <text evidence="11">The sequence shown here is derived from an EMBL/GenBank/DDBJ whole genome shotgun (WGS) entry which is preliminary data.</text>
</comment>
<dbReference type="PANTHER" id="PTHR32315">
    <property type="entry name" value="ADENINE PHOSPHORIBOSYLTRANSFERASE"/>
    <property type="match status" value="1"/>
</dbReference>
<dbReference type="RefSeq" id="XP_062659275.1">
    <property type="nucleotide sequence ID" value="XM_062798485.1"/>
</dbReference>
<evidence type="ECO:0000313" key="11">
    <source>
        <dbReference type="EMBL" id="KAK3295761.1"/>
    </source>
</evidence>
<evidence type="ECO:0000259" key="10">
    <source>
        <dbReference type="Pfam" id="PF14681"/>
    </source>
</evidence>
<dbReference type="InterPro" id="IPR029057">
    <property type="entry name" value="PRTase-like"/>
</dbReference>
<dbReference type="FunFam" id="3.40.50.2020:FF:000049">
    <property type="entry name" value="Putative uracil phosphoribosyltransferase urg2"/>
    <property type="match status" value="1"/>
</dbReference>
<reference evidence="11" key="2">
    <citation type="submission" date="2023-06" db="EMBL/GenBank/DDBJ databases">
        <authorList>
            <consortium name="Lawrence Berkeley National Laboratory"/>
            <person name="Haridas S."/>
            <person name="Hensen N."/>
            <person name="Bonometti L."/>
            <person name="Westerberg I."/>
            <person name="Brannstrom I.O."/>
            <person name="Guillou S."/>
            <person name="Cros-Aarteil S."/>
            <person name="Calhoun S."/>
            <person name="Kuo A."/>
            <person name="Mondo S."/>
            <person name="Pangilinan J."/>
            <person name="Riley R."/>
            <person name="Labutti K."/>
            <person name="Andreopoulos B."/>
            <person name="Lipzen A."/>
            <person name="Chen C."/>
            <person name="Yanf M."/>
            <person name="Daum C."/>
            <person name="Ng V."/>
            <person name="Clum A."/>
            <person name="Steindorff A."/>
            <person name="Ohm R."/>
            <person name="Martin F."/>
            <person name="Silar P."/>
            <person name="Natvig D."/>
            <person name="Lalanne C."/>
            <person name="Gautier V."/>
            <person name="Ament-Velasquez S.L."/>
            <person name="Kruys A."/>
            <person name="Hutchinson M.I."/>
            <person name="Powell A.J."/>
            <person name="Barry K."/>
            <person name="Miller A.N."/>
            <person name="Grigoriev I.V."/>
            <person name="Debuchy R."/>
            <person name="Gladieux P."/>
            <person name="Thoren M.H."/>
            <person name="Johannesson H."/>
        </authorList>
    </citation>
    <scope>NUCLEOTIDE SEQUENCE</scope>
    <source>
        <strain evidence="11">CBS 168.71</strain>
    </source>
</reference>
<sequence>MSDLPPNVHVSQHPCLLAKLSQLRSQDTLPKDVKGLIHDISLIVGCEAFAKGLTSAPGPTPNLYLQDKTPLGFDFQTHQLLPATVSLIPILRSGLGMVEAIQTLLPHPVPVHHLGLYREPATLHPVEYYNNLPNHLAGSGGGNGGDGGGTADTSASELAIILDPVIATGGTCAAAIQTLREWGARRVVVLSVLGAASGVKAAAAEWPEGVEIWLAGVDEELTDRGMLKPGLGDVGDRLFLTIGK</sequence>